<dbReference type="InterPro" id="IPR007403">
    <property type="entry name" value="DUF456"/>
</dbReference>
<organism evidence="2 3">
    <name type="scientific">Arthrobacter stackebrandtii</name>
    <dbReference type="NCBI Taxonomy" id="272161"/>
    <lineage>
        <taxon>Bacteria</taxon>
        <taxon>Bacillati</taxon>
        <taxon>Actinomycetota</taxon>
        <taxon>Actinomycetes</taxon>
        <taxon>Micrococcales</taxon>
        <taxon>Micrococcaceae</taxon>
        <taxon>Arthrobacter</taxon>
    </lineage>
</organism>
<dbReference type="Proteomes" id="UP000711614">
    <property type="component" value="Unassembled WGS sequence"/>
</dbReference>
<dbReference type="Pfam" id="PF04306">
    <property type="entry name" value="DUF456"/>
    <property type="match status" value="1"/>
</dbReference>
<evidence type="ECO:0000313" key="3">
    <source>
        <dbReference type="Proteomes" id="UP000711614"/>
    </source>
</evidence>
<gene>
    <name evidence="2" type="ORF">JOF48_001382</name>
</gene>
<keyword evidence="1" id="KW-0472">Membrane</keyword>
<keyword evidence="1" id="KW-0812">Transmembrane</keyword>
<dbReference type="RefSeq" id="WP_209678822.1">
    <property type="nucleotide sequence ID" value="NZ_JAGIOI010000001.1"/>
</dbReference>
<name>A0ABS4YUW3_9MICC</name>
<reference evidence="2 3" key="1">
    <citation type="submission" date="2021-03" db="EMBL/GenBank/DDBJ databases">
        <title>Sequencing the genomes of 1000 actinobacteria strains.</title>
        <authorList>
            <person name="Klenk H.-P."/>
        </authorList>
    </citation>
    <scope>NUCLEOTIDE SEQUENCE [LARGE SCALE GENOMIC DNA]</scope>
    <source>
        <strain evidence="2 3">DSM 16005</strain>
    </source>
</reference>
<feature type="transmembrane region" description="Helical" evidence="1">
    <location>
        <begin position="49"/>
        <end position="72"/>
    </location>
</feature>
<feature type="transmembrane region" description="Helical" evidence="1">
    <location>
        <begin position="145"/>
        <end position="164"/>
    </location>
</feature>
<protein>
    <submittedName>
        <fullName evidence="2">Uncharacterized protein YqgC (DUF456 family)</fullName>
    </submittedName>
</protein>
<feature type="transmembrane region" description="Helical" evidence="1">
    <location>
        <begin position="84"/>
        <end position="114"/>
    </location>
</feature>
<comment type="caution">
    <text evidence="2">The sequence shown here is derived from an EMBL/GenBank/DDBJ whole genome shotgun (WGS) entry which is preliminary data.</text>
</comment>
<sequence>MDAQIIWTIVCGLAILVGATGIIVPVLPGSMLIAISLLAWALAVGNATGWVVFGVGVTFVAAGMASSAVLTGRAMKKKSIPGRSVVVGLLLGIVGFFVIPVVGLLVGFAVGLFASEFLRQKDAKAAVSSSLAALKATGLGILAEFGFAALAAGTWGVGVLVYFLNR</sequence>
<keyword evidence="3" id="KW-1185">Reference proteome</keyword>
<evidence type="ECO:0000313" key="2">
    <source>
        <dbReference type="EMBL" id="MBP2412583.1"/>
    </source>
</evidence>
<dbReference type="EMBL" id="JAGIOI010000001">
    <property type="protein sequence ID" value="MBP2412583.1"/>
    <property type="molecule type" value="Genomic_DNA"/>
</dbReference>
<feature type="transmembrane region" description="Helical" evidence="1">
    <location>
        <begin position="12"/>
        <end position="43"/>
    </location>
</feature>
<proteinExistence type="predicted"/>
<evidence type="ECO:0000256" key="1">
    <source>
        <dbReference type="SAM" id="Phobius"/>
    </source>
</evidence>
<accession>A0ABS4YUW3</accession>
<keyword evidence="1" id="KW-1133">Transmembrane helix</keyword>